<dbReference type="InterPro" id="IPR004089">
    <property type="entry name" value="MCPsignal_dom"/>
</dbReference>
<dbReference type="SUPFAM" id="SSF58104">
    <property type="entry name" value="Methyl-accepting chemotaxis protein (MCP) signaling domain"/>
    <property type="match status" value="1"/>
</dbReference>
<gene>
    <name evidence="6" type="ORF">DM826_03175</name>
</gene>
<organism evidence="6 7">
    <name type="scientific">Halonotius aquaticus</name>
    <dbReference type="NCBI Taxonomy" id="2216978"/>
    <lineage>
        <taxon>Archaea</taxon>
        <taxon>Methanobacteriati</taxon>
        <taxon>Methanobacteriota</taxon>
        <taxon>Stenosarchaea group</taxon>
        <taxon>Halobacteria</taxon>
        <taxon>Halobacteriales</taxon>
        <taxon>Haloferacaceae</taxon>
        <taxon>Halonotius</taxon>
    </lineage>
</organism>
<comment type="similarity">
    <text evidence="2">Belongs to the methyl-accepting chemotaxis (MCP) protein family.</text>
</comment>
<protein>
    <submittedName>
        <fullName evidence="6">Methyl-accepting chemotaxis protein</fullName>
    </submittedName>
</protein>
<feature type="region of interest" description="Disordered" evidence="4">
    <location>
        <begin position="74"/>
        <end position="106"/>
    </location>
</feature>
<dbReference type="GO" id="GO:0016020">
    <property type="term" value="C:membrane"/>
    <property type="evidence" value="ECO:0007669"/>
    <property type="project" value="InterPro"/>
</dbReference>
<evidence type="ECO:0000259" key="5">
    <source>
        <dbReference type="PROSITE" id="PS50111"/>
    </source>
</evidence>
<dbReference type="GO" id="GO:0006935">
    <property type="term" value="P:chemotaxis"/>
    <property type="evidence" value="ECO:0007669"/>
    <property type="project" value="InterPro"/>
</dbReference>
<dbReference type="Pfam" id="PF00015">
    <property type="entry name" value="MCPsignal"/>
    <property type="match status" value="1"/>
</dbReference>
<keyword evidence="1 3" id="KW-0807">Transducer</keyword>
<name>A0A3A6PQZ2_9EURY</name>
<dbReference type="RefSeq" id="WP_120101403.1">
    <property type="nucleotide sequence ID" value="NZ_QKNY01000005.1"/>
</dbReference>
<evidence type="ECO:0000256" key="2">
    <source>
        <dbReference type="ARBA" id="ARBA00029447"/>
    </source>
</evidence>
<dbReference type="PROSITE" id="PS50111">
    <property type="entry name" value="CHEMOTAXIS_TRANSDUC_2"/>
    <property type="match status" value="1"/>
</dbReference>
<dbReference type="PANTHER" id="PTHR32089">
    <property type="entry name" value="METHYL-ACCEPTING CHEMOTAXIS PROTEIN MCPB"/>
    <property type="match status" value="1"/>
</dbReference>
<proteinExistence type="inferred from homology"/>
<dbReference type="PANTHER" id="PTHR32089:SF112">
    <property type="entry name" value="LYSOZYME-LIKE PROTEIN-RELATED"/>
    <property type="match status" value="1"/>
</dbReference>
<dbReference type="AlphaFoldDB" id="A0A3A6PQZ2"/>
<comment type="caution">
    <text evidence="6">The sequence shown here is derived from an EMBL/GenBank/DDBJ whole genome shotgun (WGS) entry which is preliminary data.</text>
</comment>
<dbReference type="Proteomes" id="UP000276588">
    <property type="component" value="Unassembled WGS sequence"/>
</dbReference>
<feature type="domain" description="Methyl-accepting transducer" evidence="5">
    <location>
        <begin position="27"/>
        <end position="263"/>
    </location>
</feature>
<dbReference type="Gene3D" id="1.10.287.950">
    <property type="entry name" value="Methyl-accepting chemotaxis protein"/>
    <property type="match status" value="1"/>
</dbReference>
<dbReference type="GO" id="GO:0004888">
    <property type="term" value="F:transmembrane signaling receptor activity"/>
    <property type="evidence" value="ECO:0007669"/>
    <property type="project" value="InterPro"/>
</dbReference>
<dbReference type="OrthoDB" id="8523at2157"/>
<evidence type="ECO:0000313" key="7">
    <source>
        <dbReference type="Proteomes" id="UP000276588"/>
    </source>
</evidence>
<dbReference type="GO" id="GO:0007165">
    <property type="term" value="P:signal transduction"/>
    <property type="evidence" value="ECO:0007669"/>
    <property type="project" value="UniProtKB-KW"/>
</dbReference>
<dbReference type="InterPro" id="IPR004090">
    <property type="entry name" value="Chemotax_Me-accpt_rcpt"/>
</dbReference>
<evidence type="ECO:0000256" key="1">
    <source>
        <dbReference type="ARBA" id="ARBA00023224"/>
    </source>
</evidence>
<dbReference type="EMBL" id="QKNY01000005">
    <property type="protein sequence ID" value="RJX44093.1"/>
    <property type="molecule type" value="Genomic_DNA"/>
</dbReference>
<evidence type="ECO:0000256" key="3">
    <source>
        <dbReference type="PROSITE-ProRule" id="PRU00284"/>
    </source>
</evidence>
<reference evidence="6 7" key="1">
    <citation type="submission" date="2018-06" db="EMBL/GenBank/DDBJ databases">
        <title>Halonotius sp. F13-13 a new haloarchaeeon isolated from a solar saltern from Isla Cristina, Huelva, Spain.</title>
        <authorList>
            <person name="Duran-Viseras A."/>
            <person name="Sanchez-Porro C."/>
            <person name="Ventosa A."/>
        </authorList>
    </citation>
    <scope>NUCLEOTIDE SEQUENCE [LARGE SCALE GENOMIC DNA]</scope>
    <source>
        <strain evidence="6 7">F13-13</strain>
    </source>
</reference>
<accession>A0A3A6PQZ2</accession>
<sequence>MSVDNEQVDTESKAAVEDGMIANAQGAVGVVHATSEAVDDRLEAIQSTATRQVDEMESVASEVSDLSATIEEVSSSAAEVSETTDRAATATTAGREAAAEATDAMETASTATEQVQSQVETLERKVSQINEVVDVIDQIAERTNLLALNASIEAARAGEEGDGFAVVAEEVKSLAEESQTRTEEIESAVTEIQDVTAEVTDALDEAVDAVETGAEEVETADDELDVVTEEIQSAAAGIDEVSTAVQQGAEAATRVASVTEDTADAARGIENSVGEIHDERADTTDLLAEIDDVLSAAREGREARLREAETVPTGLDGFDRNGGLPAGSRSVVTADTGEGGVSEQAVDEAVATCCAAAIDAGWAVSLSPTATMDRRTLASALSATAEVTLTDALASDRLFVLDLFGSWETGENVIDVTTRGLDESNARVDTKRDRPLFVIGNITGELDLMGEQAVRENTYENDGDVLSDDDLVVNVVDKATVPDQLTSFYVGAADRHCELETSQPRHNGGQPTGSL</sequence>
<evidence type="ECO:0000313" key="6">
    <source>
        <dbReference type="EMBL" id="RJX44093.1"/>
    </source>
</evidence>
<dbReference type="PRINTS" id="PR00260">
    <property type="entry name" value="CHEMTRNSDUCR"/>
</dbReference>
<evidence type="ECO:0000256" key="4">
    <source>
        <dbReference type="SAM" id="MobiDB-lite"/>
    </source>
</evidence>
<dbReference type="SMART" id="SM00283">
    <property type="entry name" value="MA"/>
    <property type="match status" value="1"/>
</dbReference>
<keyword evidence="7" id="KW-1185">Reference proteome</keyword>